<feature type="non-terminal residue" evidence="1">
    <location>
        <position position="146"/>
    </location>
</feature>
<proteinExistence type="predicted"/>
<organism evidence="1 2">
    <name type="scientific">Amblyomma americanum</name>
    <name type="common">Lone star tick</name>
    <dbReference type="NCBI Taxonomy" id="6943"/>
    <lineage>
        <taxon>Eukaryota</taxon>
        <taxon>Metazoa</taxon>
        <taxon>Ecdysozoa</taxon>
        <taxon>Arthropoda</taxon>
        <taxon>Chelicerata</taxon>
        <taxon>Arachnida</taxon>
        <taxon>Acari</taxon>
        <taxon>Parasitiformes</taxon>
        <taxon>Ixodida</taxon>
        <taxon>Ixodoidea</taxon>
        <taxon>Ixodidae</taxon>
        <taxon>Amblyomminae</taxon>
        <taxon>Amblyomma</taxon>
    </lineage>
</organism>
<dbReference type="AlphaFoldDB" id="A0AAQ4DA36"/>
<gene>
    <name evidence="1" type="ORF">V5799_003041</name>
</gene>
<comment type="caution">
    <text evidence="1">The sequence shown here is derived from an EMBL/GenBank/DDBJ whole genome shotgun (WGS) entry which is preliminary data.</text>
</comment>
<dbReference type="Proteomes" id="UP001321473">
    <property type="component" value="Unassembled WGS sequence"/>
</dbReference>
<reference evidence="1 2" key="1">
    <citation type="journal article" date="2023" name="Arcadia Sci">
        <title>De novo assembly of a long-read Amblyomma americanum tick genome.</title>
        <authorList>
            <person name="Chou S."/>
            <person name="Poskanzer K.E."/>
            <person name="Rollins M."/>
            <person name="Thuy-Boun P.S."/>
        </authorList>
    </citation>
    <scope>NUCLEOTIDE SEQUENCE [LARGE SCALE GENOMIC DNA]</scope>
    <source>
        <strain evidence="1">F_SG_1</strain>
        <tissue evidence="1">Salivary glands</tissue>
    </source>
</reference>
<protein>
    <submittedName>
        <fullName evidence="1">Uncharacterized protein</fullName>
    </submittedName>
</protein>
<evidence type="ECO:0000313" key="2">
    <source>
        <dbReference type="Proteomes" id="UP001321473"/>
    </source>
</evidence>
<evidence type="ECO:0000313" key="1">
    <source>
        <dbReference type="EMBL" id="KAK8759326.1"/>
    </source>
</evidence>
<sequence length="146" mass="16589">MQYDTRYICSEMPVSSIYAGCIDDCDVPTILEAAEQSRKRRRLALPRLAGEHLHHQPTTRLQPLVAVPARQHPAGYVTASAIWMRHQGTVMLCFRRGSAAVSRQPHTRMTRQHRSFGCDRLHQDSSGRLLFPELGRLACPICKVRQ</sequence>
<dbReference type="EMBL" id="JARKHS020033173">
    <property type="protein sequence ID" value="KAK8759326.1"/>
    <property type="molecule type" value="Genomic_DNA"/>
</dbReference>
<keyword evidence="2" id="KW-1185">Reference proteome</keyword>
<name>A0AAQ4DA36_AMBAM</name>
<accession>A0AAQ4DA36</accession>